<dbReference type="Pfam" id="PF08271">
    <property type="entry name" value="Zn_Ribbon_TF"/>
    <property type="match status" value="1"/>
</dbReference>
<gene>
    <name evidence="2" type="ORF">TCM_018743</name>
</gene>
<dbReference type="Gene3D" id="2.20.25.10">
    <property type="match status" value="1"/>
</dbReference>
<name>A0A061EGA4_THECC</name>
<dbReference type="AlphaFoldDB" id="A0A061EGA4"/>
<organism evidence="2 3">
    <name type="scientific">Theobroma cacao</name>
    <name type="common">Cacao</name>
    <name type="synonym">Cocoa</name>
    <dbReference type="NCBI Taxonomy" id="3641"/>
    <lineage>
        <taxon>Eukaryota</taxon>
        <taxon>Viridiplantae</taxon>
        <taxon>Streptophyta</taxon>
        <taxon>Embryophyta</taxon>
        <taxon>Tracheophyta</taxon>
        <taxon>Spermatophyta</taxon>
        <taxon>Magnoliopsida</taxon>
        <taxon>eudicotyledons</taxon>
        <taxon>Gunneridae</taxon>
        <taxon>Pentapetalae</taxon>
        <taxon>rosids</taxon>
        <taxon>malvids</taxon>
        <taxon>Malvales</taxon>
        <taxon>Malvaceae</taxon>
        <taxon>Byttnerioideae</taxon>
        <taxon>Theobroma</taxon>
    </lineage>
</organism>
<reference evidence="2 3" key="1">
    <citation type="journal article" date="2013" name="Genome Biol.">
        <title>The genome sequence of the most widely cultivated cacao type and its use to identify candidate genes regulating pod color.</title>
        <authorList>
            <person name="Motamayor J.C."/>
            <person name="Mockaitis K."/>
            <person name="Schmutz J."/>
            <person name="Haiminen N."/>
            <person name="Iii D.L."/>
            <person name="Cornejo O."/>
            <person name="Findley S.D."/>
            <person name="Zheng P."/>
            <person name="Utro F."/>
            <person name="Royaert S."/>
            <person name="Saski C."/>
            <person name="Jenkins J."/>
            <person name="Podicheti R."/>
            <person name="Zhao M."/>
            <person name="Scheffler B.E."/>
            <person name="Stack J.C."/>
            <person name="Feltus F.A."/>
            <person name="Mustiga G.M."/>
            <person name="Amores F."/>
            <person name="Phillips W."/>
            <person name="Marelli J.P."/>
            <person name="May G.D."/>
            <person name="Shapiro H."/>
            <person name="Ma J."/>
            <person name="Bustamante C.D."/>
            <person name="Schnell R.J."/>
            <person name="Main D."/>
            <person name="Gilbert D."/>
            <person name="Parida L."/>
            <person name="Kuhn D.N."/>
        </authorList>
    </citation>
    <scope>NUCLEOTIDE SEQUENCE [LARGE SCALE GENOMIC DNA]</scope>
    <source>
        <strain evidence="3">cv. Matina 1-6</strain>
    </source>
</reference>
<evidence type="ECO:0000313" key="2">
    <source>
        <dbReference type="EMBL" id="EOY03648.1"/>
    </source>
</evidence>
<dbReference type="Proteomes" id="UP000026915">
    <property type="component" value="Chromosome 4"/>
</dbReference>
<dbReference type="EMBL" id="CM001882">
    <property type="protein sequence ID" value="EOY03648.1"/>
    <property type="molecule type" value="Genomic_DNA"/>
</dbReference>
<dbReference type="HOGENOM" id="CLU_1734759_0_0_1"/>
<dbReference type="STRING" id="3641.A0A061EGA4"/>
<dbReference type="Gramene" id="EOY03648">
    <property type="protein sequence ID" value="EOY03648"/>
    <property type="gene ID" value="TCM_018743"/>
</dbReference>
<evidence type="ECO:0000259" key="1">
    <source>
        <dbReference type="Pfam" id="PF08271"/>
    </source>
</evidence>
<proteinExistence type="predicted"/>
<feature type="domain" description="TFIIB-type" evidence="1">
    <location>
        <begin position="1"/>
        <end position="28"/>
    </location>
</feature>
<dbReference type="InParanoid" id="A0A061EGA4"/>
<accession>A0A061EGA4</accession>
<keyword evidence="3" id="KW-1185">Reference proteome</keyword>
<sequence length="151" mass="16762">MAGDTSCSDCGLVLESNYVDESSGRRKFAGSVLGLVNNITDRARKMYKNVEDSKSRKEKNLNDYPGTMHPGELVRLFCSKLGMHNPAIKAVQGALKQVEIAVAAEVAIKESYKDLAPYASRLIPQWYAEEVEQNVRKFAALEVVGQEIEYC</sequence>
<evidence type="ECO:0000313" key="3">
    <source>
        <dbReference type="Proteomes" id="UP000026915"/>
    </source>
</evidence>
<dbReference type="InterPro" id="IPR013137">
    <property type="entry name" value="Znf_TFIIB"/>
</dbReference>
<protein>
    <recommendedName>
        <fullName evidence="1">TFIIB-type domain-containing protein</fullName>
    </recommendedName>
</protein>
<dbReference type="eggNOG" id="KOG1597">
    <property type="taxonomic scope" value="Eukaryota"/>
</dbReference>